<keyword evidence="3 6" id="KW-0863">Zinc-finger</keyword>
<dbReference type="PANTHER" id="PTHR47287:SF13">
    <property type="entry name" value="C2H2-TYPE DOMAIN-CONTAINING PROTEIN"/>
    <property type="match status" value="1"/>
</dbReference>
<evidence type="ECO:0000256" key="6">
    <source>
        <dbReference type="PROSITE-ProRule" id="PRU00042"/>
    </source>
</evidence>
<evidence type="ECO:0000259" key="8">
    <source>
        <dbReference type="PROSITE" id="PS50157"/>
    </source>
</evidence>
<name>A0A834TCC0_9FABA</name>
<keyword evidence="4" id="KW-0862">Zinc</keyword>
<dbReference type="AlphaFoldDB" id="A0A834TCC0"/>
<evidence type="ECO:0000256" key="2">
    <source>
        <dbReference type="ARBA" id="ARBA00022723"/>
    </source>
</evidence>
<gene>
    <name evidence="9" type="ORF">G2W53_024620</name>
</gene>
<dbReference type="SUPFAM" id="SSF57667">
    <property type="entry name" value="beta-beta-alpha zinc fingers"/>
    <property type="match status" value="1"/>
</dbReference>
<dbReference type="InterPro" id="IPR044246">
    <property type="entry name" value="ZFP3-like"/>
</dbReference>
<dbReference type="Proteomes" id="UP000634136">
    <property type="component" value="Unassembled WGS sequence"/>
</dbReference>
<dbReference type="InterPro" id="IPR036236">
    <property type="entry name" value="Znf_C2H2_sf"/>
</dbReference>
<accession>A0A834TCC0</accession>
<dbReference type="PROSITE" id="PS00028">
    <property type="entry name" value="ZINC_FINGER_C2H2_1"/>
    <property type="match status" value="1"/>
</dbReference>
<evidence type="ECO:0000313" key="10">
    <source>
        <dbReference type="Proteomes" id="UP000634136"/>
    </source>
</evidence>
<feature type="compositionally biased region" description="Acidic residues" evidence="7">
    <location>
        <begin position="59"/>
        <end position="68"/>
    </location>
</feature>
<evidence type="ECO:0000256" key="7">
    <source>
        <dbReference type="SAM" id="MobiDB-lite"/>
    </source>
</evidence>
<dbReference type="InterPro" id="IPR013087">
    <property type="entry name" value="Znf_C2H2_type"/>
</dbReference>
<dbReference type="GO" id="GO:0005634">
    <property type="term" value="C:nucleus"/>
    <property type="evidence" value="ECO:0007669"/>
    <property type="project" value="UniProtKB-SubCell"/>
</dbReference>
<keyword evidence="5" id="KW-0539">Nucleus</keyword>
<dbReference type="GO" id="GO:0008270">
    <property type="term" value="F:zinc ion binding"/>
    <property type="evidence" value="ECO:0007669"/>
    <property type="project" value="UniProtKB-KW"/>
</dbReference>
<dbReference type="Gene3D" id="3.30.160.60">
    <property type="entry name" value="Classic Zinc Finger"/>
    <property type="match status" value="1"/>
</dbReference>
<proteinExistence type="predicted"/>
<comment type="subcellular location">
    <subcellularLocation>
        <location evidence="1">Nucleus</location>
    </subcellularLocation>
</comment>
<evidence type="ECO:0000256" key="4">
    <source>
        <dbReference type="ARBA" id="ARBA00022833"/>
    </source>
</evidence>
<evidence type="ECO:0000256" key="3">
    <source>
        <dbReference type="ARBA" id="ARBA00022771"/>
    </source>
</evidence>
<dbReference type="OrthoDB" id="1436876at2759"/>
<protein>
    <submittedName>
        <fullName evidence="9">Zinc finger protein 8-like</fullName>
    </submittedName>
</protein>
<dbReference type="EMBL" id="JAAIUW010000008">
    <property type="protein sequence ID" value="KAF7819165.1"/>
    <property type="molecule type" value="Genomic_DNA"/>
</dbReference>
<evidence type="ECO:0000256" key="1">
    <source>
        <dbReference type="ARBA" id="ARBA00004123"/>
    </source>
</evidence>
<comment type="caution">
    <text evidence="9">The sequence shown here is derived from an EMBL/GenBank/DDBJ whole genome shotgun (WGS) entry which is preliminary data.</text>
</comment>
<dbReference type="PROSITE" id="PS50157">
    <property type="entry name" value="ZINC_FINGER_C2H2_2"/>
    <property type="match status" value="1"/>
</dbReference>
<dbReference type="PANTHER" id="PTHR47287">
    <property type="entry name" value="C2H2 AND C2HC ZINC FINGERS SUPERFAMILY PROTEIN"/>
    <property type="match status" value="1"/>
</dbReference>
<sequence length="416" mass="47701">MSDRVLLSDGEHKKLKRKMIDAHEAEAEASQERDFLGLNLMVGDSSWPNKAPRRNQTEEKEEEEEEEKAEEKERLFSCKYCTKKFQSSQALGGHQNAHRRERVLSKIDKEIDMGLFGRFGPYFCPYSHTPPNFPFRGSPYCHDMVHPMAHMCWPPYGYANRGPTPMMDQHQAHLFGPTRTPWAGTGGDLNRRNHTSAEDAPMNNIFGRTRKNNLHLPNLRASSSSRAHDLAKAVIIPVTQSHGPWLLKIHIKNLIRQTSQPYIPPIRIHSKIHSVAYLQIVIVPQFLHIVTYPNADEGVVLVTEEVHERIRNVRGLQDLEDEATPPYAELKRRHWIHVATKARSPLNVQAYYQIVEPTAVDVLYGGYPIVHHRRRLRHGGEDLVVEESYFVFAVCSVLVDHIDVYRHGFSVLPFGV</sequence>
<evidence type="ECO:0000313" key="9">
    <source>
        <dbReference type="EMBL" id="KAF7819165.1"/>
    </source>
</evidence>
<keyword evidence="10" id="KW-1185">Reference proteome</keyword>
<reference evidence="9" key="1">
    <citation type="submission" date="2020-09" db="EMBL/GenBank/DDBJ databases">
        <title>Genome-Enabled Discovery of Anthraquinone Biosynthesis in Senna tora.</title>
        <authorList>
            <person name="Kang S.-H."/>
            <person name="Pandey R.P."/>
            <person name="Lee C.-M."/>
            <person name="Sim J.-S."/>
            <person name="Jeong J.-T."/>
            <person name="Choi B.-S."/>
            <person name="Jung M."/>
            <person name="Ginzburg D."/>
            <person name="Zhao K."/>
            <person name="Won S.Y."/>
            <person name="Oh T.-J."/>
            <person name="Yu Y."/>
            <person name="Kim N.-H."/>
            <person name="Lee O.R."/>
            <person name="Lee T.-H."/>
            <person name="Bashyal P."/>
            <person name="Kim T.-S."/>
            <person name="Lee W.-H."/>
            <person name="Kawkins C."/>
            <person name="Kim C.-K."/>
            <person name="Kim J.S."/>
            <person name="Ahn B.O."/>
            <person name="Rhee S.Y."/>
            <person name="Sohng J.K."/>
        </authorList>
    </citation>
    <scope>NUCLEOTIDE SEQUENCE</scope>
    <source>
        <tissue evidence="9">Leaf</tissue>
    </source>
</reference>
<keyword evidence="2" id="KW-0479">Metal-binding</keyword>
<organism evidence="9 10">
    <name type="scientific">Senna tora</name>
    <dbReference type="NCBI Taxonomy" id="362788"/>
    <lineage>
        <taxon>Eukaryota</taxon>
        <taxon>Viridiplantae</taxon>
        <taxon>Streptophyta</taxon>
        <taxon>Embryophyta</taxon>
        <taxon>Tracheophyta</taxon>
        <taxon>Spermatophyta</taxon>
        <taxon>Magnoliopsida</taxon>
        <taxon>eudicotyledons</taxon>
        <taxon>Gunneridae</taxon>
        <taxon>Pentapetalae</taxon>
        <taxon>rosids</taxon>
        <taxon>fabids</taxon>
        <taxon>Fabales</taxon>
        <taxon>Fabaceae</taxon>
        <taxon>Caesalpinioideae</taxon>
        <taxon>Cassia clade</taxon>
        <taxon>Senna</taxon>
    </lineage>
</organism>
<feature type="region of interest" description="Disordered" evidence="7">
    <location>
        <begin position="41"/>
        <end position="69"/>
    </location>
</feature>
<dbReference type="Pfam" id="PF13912">
    <property type="entry name" value="zf-C2H2_6"/>
    <property type="match status" value="1"/>
</dbReference>
<feature type="domain" description="C2H2-type" evidence="8">
    <location>
        <begin position="76"/>
        <end position="103"/>
    </location>
</feature>
<evidence type="ECO:0000256" key="5">
    <source>
        <dbReference type="ARBA" id="ARBA00023242"/>
    </source>
</evidence>
<dbReference type="GO" id="GO:0009788">
    <property type="term" value="P:negative regulation of abscisic acid-activated signaling pathway"/>
    <property type="evidence" value="ECO:0007669"/>
    <property type="project" value="InterPro"/>
</dbReference>